<dbReference type="InterPro" id="IPR000795">
    <property type="entry name" value="T_Tr_GTP-bd_dom"/>
</dbReference>
<dbReference type="InterPro" id="IPR044145">
    <property type="entry name" value="IF2_II"/>
</dbReference>
<evidence type="ECO:0000256" key="10">
    <source>
        <dbReference type="RuleBase" id="RU000644"/>
    </source>
</evidence>
<dbReference type="InterPro" id="IPR027417">
    <property type="entry name" value="P-loop_NTPase"/>
</dbReference>
<dbReference type="FunFam" id="2.40.30.10:FF:000007">
    <property type="entry name" value="Translation initiation factor IF-2"/>
    <property type="match status" value="1"/>
</dbReference>
<comment type="caution">
    <text evidence="14">The sequence shown here is derived from an EMBL/GenBank/DDBJ whole genome shotgun (WGS) entry which is preliminary data.</text>
</comment>
<comment type="similarity">
    <text evidence="2 9 10">Belongs to the TRAFAC class translation factor GTPase superfamily. Classic translation factor GTPase family. IF-2 subfamily.</text>
</comment>
<gene>
    <name evidence="9" type="primary">infB</name>
    <name evidence="14" type="ORF">HNQ77_002587</name>
</gene>
<feature type="domain" description="Tr-type G" evidence="13">
    <location>
        <begin position="623"/>
        <end position="799"/>
    </location>
</feature>
<dbReference type="Gene3D" id="2.40.30.10">
    <property type="entry name" value="Translation factors"/>
    <property type="match status" value="2"/>
</dbReference>
<dbReference type="InterPro" id="IPR015760">
    <property type="entry name" value="TIF_IF2"/>
</dbReference>
<feature type="compositionally biased region" description="Low complexity" evidence="12">
    <location>
        <begin position="160"/>
        <end position="190"/>
    </location>
</feature>
<dbReference type="RefSeq" id="WP_050059774.1">
    <property type="nucleotide sequence ID" value="NZ_JACHEK010000005.1"/>
</dbReference>
<dbReference type="SUPFAM" id="SSF50447">
    <property type="entry name" value="Translation proteins"/>
    <property type="match status" value="2"/>
</dbReference>
<dbReference type="PRINTS" id="PR00315">
    <property type="entry name" value="ELONGATNFCT"/>
</dbReference>
<keyword evidence="5 9" id="KW-0396">Initiation factor</keyword>
<dbReference type="Pfam" id="PF03144">
    <property type="entry name" value="GTP_EFTU_D2"/>
    <property type="match status" value="1"/>
</dbReference>
<comment type="function">
    <text evidence="9 10">One of the essential components for the initiation of protein synthesis. Protects formylmethionyl-tRNA from spontaneous hydrolysis and promotes its binding to the 30S ribosomal subunits. Also involved in the hydrolysis of GTP during the formation of the 70S ribosomal complex.</text>
</comment>
<feature type="region of interest" description="Disordered" evidence="12">
    <location>
        <begin position="31"/>
        <end position="118"/>
    </location>
</feature>
<dbReference type="FunFam" id="2.40.30.10:FF:000008">
    <property type="entry name" value="Translation initiation factor IF-2"/>
    <property type="match status" value="1"/>
</dbReference>
<dbReference type="Gene3D" id="1.10.10.2480">
    <property type="match status" value="1"/>
</dbReference>
<dbReference type="InterPro" id="IPR036925">
    <property type="entry name" value="TIF_IF2_dom3_sf"/>
</dbReference>
<feature type="compositionally biased region" description="Gly residues" evidence="12">
    <location>
        <begin position="477"/>
        <end position="488"/>
    </location>
</feature>
<dbReference type="HAMAP" id="MF_00100_B">
    <property type="entry name" value="IF_2_B"/>
    <property type="match status" value="1"/>
</dbReference>
<dbReference type="InterPro" id="IPR005225">
    <property type="entry name" value="Small_GTP-bd"/>
</dbReference>
<evidence type="ECO:0000256" key="6">
    <source>
        <dbReference type="ARBA" id="ARBA00022741"/>
    </source>
</evidence>
<evidence type="ECO:0000313" key="15">
    <source>
        <dbReference type="Proteomes" id="UP000538666"/>
    </source>
</evidence>
<organism evidence="14 15">
    <name type="scientific">Silvibacterium bohemicum</name>
    <dbReference type="NCBI Taxonomy" id="1577686"/>
    <lineage>
        <taxon>Bacteria</taxon>
        <taxon>Pseudomonadati</taxon>
        <taxon>Acidobacteriota</taxon>
        <taxon>Terriglobia</taxon>
        <taxon>Terriglobales</taxon>
        <taxon>Acidobacteriaceae</taxon>
        <taxon>Silvibacterium</taxon>
    </lineage>
</organism>
<dbReference type="GO" id="GO:0003924">
    <property type="term" value="F:GTPase activity"/>
    <property type="evidence" value="ECO:0007669"/>
    <property type="project" value="UniProtKB-UniRule"/>
</dbReference>
<evidence type="ECO:0000256" key="9">
    <source>
        <dbReference type="HAMAP-Rule" id="MF_00100"/>
    </source>
</evidence>
<feature type="binding site" evidence="9">
    <location>
        <begin position="685"/>
        <end position="689"/>
    </location>
    <ligand>
        <name>GTP</name>
        <dbReference type="ChEBI" id="CHEBI:37565"/>
    </ligand>
</feature>
<dbReference type="OrthoDB" id="9811804at2"/>
<dbReference type="GO" id="GO:0005525">
    <property type="term" value="F:GTP binding"/>
    <property type="evidence" value="ECO:0007669"/>
    <property type="project" value="UniProtKB-KW"/>
</dbReference>
<dbReference type="Gene3D" id="3.40.50.300">
    <property type="entry name" value="P-loop containing nucleotide triphosphate hydrolases"/>
    <property type="match status" value="1"/>
</dbReference>
<comment type="subcellular location">
    <subcellularLocation>
        <location evidence="1 9 11">Cytoplasm</location>
    </subcellularLocation>
</comment>
<evidence type="ECO:0000256" key="7">
    <source>
        <dbReference type="ARBA" id="ARBA00022917"/>
    </source>
</evidence>
<dbReference type="InterPro" id="IPR053905">
    <property type="entry name" value="EF-G-like_DII"/>
</dbReference>
<evidence type="ECO:0000256" key="1">
    <source>
        <dbReference type="ARBA" id="ARBA00004496"/>
    </source>
</evidence>
<dbReference type="PROSITE" id="PS01176">
    <property type="entry name" value="IF2"/>
    <property type="match status" value="1"/>
</dbReference>
<dbReference type="EMBL" id="JACHEK010000005">
    <property type="protein sequence ID" value="MBB6144631.1"/>
    <property type="molecule type" value="Genomic_DNA"/>
</dbReference>
<feature type="compositionally biased region" description="Low complexity" evidence="12">
    <location>
        <begin position="199"/>
        <end position="214"/>
    </location>
</feature>
<dbReference type="PANTHER" id="PTHR43381">
    <property type="entry name" value="TRANSLATION INITIATION FACTOR IF-2-RELATED"/>
    <property type="match status" value="1"/>
</dbReference>
<dbReference type="GO" id="GO:0003743">
    <property type="term" value="F:translation initiation factor activity"/>
    <property type="evidence" value="ECO:0007669"/>
    <property type="project" value="UniProtKB-UniRule"/>
</dbReference>
<feature type="compositionally biased region" description="Gly residues" evidence="12">
    <location>
        <begin position="408"/>
        <end position="422"/>
    </location>
</feature>
<dbReference type="Proteomes" id="UP000538666">
    <property type="component" value="Unassembled WGS sequence"/>
</dbReference>
<dbReference type="CDD" id="cd03702">
    <property type="entry name" value="IF2_mtIF2_II"/>
    <property type="match status" value="1"/>
</dbReference>
<evidence type="ECO:0000256" key="3">
    <source>
        <dbReference type="ARBA" id="ARBA00020675"/>
    </source>
</evidence>
<dbReference type="InterPro" id="IPR009000">
    <property type="entry name" value="Transl_B-barrel_sf"/>
</dbReference>
<accession>A0A841K094</accession>
<dbReference type="NCBIfam" id="TIGR00487">
    <property type="entry name" value="IF-2"/>
    <property type="match status" value="1"/>
</dbReference>
<dbReference type="Gene3D" id="3.40.50.10050">
    <property type="entry name" value="Translation initiation factor IF- 2, domain 3"/>
    <property type="match status" value="1"/>
</dbReference>
<feature type="compositionally biased region" description="Low complexity" evidence="12">
    <location>
        <begin position="58"/>
        <end position="70"/>
    </location>
</feature>
<keyword evidence="15" id="KW-1185">Reference proteome</keyword>
<evidence type="ECO:0000256" key="12">
    <source>
        <dbReference type="SAM" id="MobiDB-lite"/>
    </source>
</evidence>
<dbReference type="AlphaFoldDB" id="A0A841K094"/>
<dbReference type="SUPFAM" id="SSF52540">
    <property type="entry name" value="P-loop containing nucleoside triphosphate hydrolases"/>
    <property type="match status" value="1"/>
</dbReference>
<dbReference type="CDD" id="cd01887">
    <property type="entry name" value="IF2_eIF5B"/>
    <property type="match status" value="1"/>
</dbReference>
<dbReference type="SUPFAM" id="SSF52156">
    <property type="entry name" value="Initiation factor IF2/eIF5b, domain 3"/>
    <property type="match status" value="1"/>
</dbReference>
<keyword evidence="6 9" id="KW-0547">Nucleotide-binding</keyword>
<evidence type="ECO:0000256" key="2">
    <source>
        <dbReference type="ARBA" id="ARBA00007733"/>
    </source>
</evidence>
<comment type="caution">
    <text evidence="9">Lacks conserved residue(s) required for the propagation of feature annotation.</text>
</comment>
<dbReference type="InterPro" id="IPR023115">
    <property type="entry name" value="TIF_IF2_dom3"/>
</dbReference>
<feature type="binding site" evidence="9">
    <location>
        <begin position="632"/>
        <end position="639"/>
    </location>
    <ligand>
        <name>GTP</name>
        <dbReference type="ChEBI" id="CHEBI:37565"/>
    </ligand>
</feature>
<evidence type="ECO:0000256" key="11">
    <source>
        <dbReference type="RuleBase" id="RU000645"/>
    </source>
</evidence>
<feature type="binding site" evidence="9">
    <location>
        <begin position="739"/>
        <end position="742"/>
    </location>
    <ligand>
        <name>GTP</name>
        <dbReference type="ChEBI" id="CHEBI:37565"/>
    </ligand>
</feature>
<feature type="compositionally biased region" description="Low complexity" evidence="12">
    <location>
        <begin position="281"/>
        <end position="352"/>
    </location>
</feature>
<dbReference type="GO" id="GO:0005829">
    <property type="term" value="C:cytosol"/>
    <property type="evidence" value="ECO:0007669"/>
    <property type="project" value="TreeGrafter"/>
</dbReference>
<proteinExistence type="inferred from homology"/>
<dbReference type="Pfam" id="PF22042">
    <property type="entry name" value="EF-G_D2"/>
    <property type="match status" value="1"/>
</dbReference>
<dbReference type="Pfam" id="PF04760">
    <property type="entry name" value="IF2_N"/>
    <property type="match status" value="2"/>
</dbReference>
<protein>
    <recommendedName>
        <fullName evidence="3 9">Translation initiation factor IF-2</fullName>
    </recommendedName>
</protein>
<sequence length="1133" mass="116780">MSKVRINDLARELEVKSKAILDVLDDVGVTEKKTHSSSLELDEAERVRTHFQRGRSGGASANRANDNASAKPKIDWSRVSKPGDVLKAIQQRKEEAAAPPRPVAPVQAVPPSTQVRPANPAVVTTSANARPVVSVPPVSAAQAPRPAGTATVAAAPPAAASSPAATPAAASPSAPSPAVSNGGSSSPAPARTGGPGLGTPNAATPNVTAPAVTTSGMPTSGVAGQDPSKPAPRRIVPQPRQAAPIVAPPPTPAIAAKPPAGPVVAKPPVGAVAPVAATSTAATPAESRPAVSAAVPAAPVAAKPPVVAAAPTATAPSTSAPASTPEAPAAAAETPEAPAAAAPAPAVPTVAPRRVIMPQTGPRPVYTAPPPVPVSQRPNLAPSGPTAQGGPGGSIQRGRPIFDRRPSGGPGGGGPGGPGGYGQRPQGGPPGAPGARRPMHPTRTQPGGGPPGARPGFGQRPGMGARPGFGPRPGPGGAPGLLPPGGGEAPRPQRPGPNARRGRQQYPKTKEGPMKGFSPPSRFGGAVVPAEPLPITRTITVTEGISVKDLAEKLGVRGKDLIATLLMRGVFVTVNQSLDAELVKDVAHQFGADTEIITFEDQMANEAIENVLAQENPDEHEVTRPPVVTVMGHVDHGKTSLLDAIRETDVAGGEAGGITQHIGAYKVKINKEGSPAFGREIVFLDTPGHEAFTRMRARGAKVTDIVVIVVAADDGVMPQTLEAVDHAKAANVPIIVAVNKIDKPDAQPDRVKQQLGDRGLVPEAWGGSTVFVDVSAKKKQNLDLLLEMICLVADLGNLKATPGRSAVGTVIEAKLDRGRGAVASVLVQNGTLRNQDSFIVGNTFGKIRAMFDDRGRAIEVAGPSTPVEILGLESMPEAGDTFLVTADRDKAKVISQYRKMKERESQLAKSSRVSLEGLAEKIKEAGIKELPIIIKGDVTGSVQVLADSLQKMSTEKVRIKVIHSGVGAITESDVLLASASNAIIIGFNVRPDRKSADLAEQEDVEIRLHSIIYELQDEITKAMLGLLEPVFKENHLGRAEVLNVFRIPKVGTIAGCRVLDGVLKRDSEARLMRGGESVFKGKISSLKRFKDDAKEVTNGMECGVGISNFTDIQVGDTIEAFVTEKVAAELTAS</sequence>
<keyword evidence="8 9" id="KW-0342">GTP-binding</keyword>
<keyword evidence="4 9" id="KW-0963">Cytoplasm</keyword>
<dbReference type="InterPro" id="IPR004161">
    <property type="entry name" value="EFTu-like_2"/>
</dbReference>
<dbReference type="Pfam" id="PF00009">
    <property type="entry name" value="GTP_EFTU"/>
    <property type="match status" value="1"/>
</dbReference>
<dbReference type="InterPro" id="IPR000178">
    <property type="entry name" value="TF_IF2_bacterial-like"/>
</dbReference>
<dbReference type="FunFam" id="3.40.50.10050:FF:000001">
    <property type="entry name" value="Translation initiation factor IF-2"/>
    <property type="match status" value="1"/>
</dbReference>
<feature type="region of interest" description="Disordered" evidence="12">
    <location>
        <begin position="160"/>
        <end position="236"/>
    </location>
</feature>
<dbReference type="PROSITE" id="PS51722">
    <property type="entry name" value="G_TR_2"/>
    <property type="match status" value="1"/>
</dbReference>
<keyword evidence="7 9" id="KW-0648">Protein biosynthesis</keyword>
<feature type="region of interest" description="Disordered" evidence="12">
    <location>
        <begin position="281"/>
        <end position="525"/>
    </location>
</feature>
<evidence type="ECO:0000256" key="5">
    <source>
        <dbReference type="ARBA" id="ARBA00022540"/>
    </source>
</evidence>
<name>A0A841K094_9BACT</name>
<evidence type="ECO:0000313" key="14">
    <source>
        <dbReference type="EMBL" id="MBB6144631.1"/>
    </source>
</evidence>
<dbReference type="CDD" id="cd03692">
    <property type="entry name" value="mtIF2_IVc"/>
    <property type="match status" value="1"/>
</dbReference>
<dbReference type="Pfam" id="PF11987">
    <property type="entry name" value="IF-2"/>
    <property type="match status" value="1"/>
</dbReference>
<evidence type="ECO:0000256" key="8">
    <source>
        <dbReference type="ARBA" id="ARBA00023134"/>
    </source>
</evidence>
<dbReference type="NCBIfam" id="TIGR00231">
    <property type="entry name" value="small_GTP"/>
    <property type="match status" value="1"/>
</dbReference>
<reference evidence="14 15" key="1">
    <citation type="submission" date="2020-08" db="EMBL/GenBank/DDBJ databases">
        <title>Genomic Encyclopedia of Type Strains, Phase IV (KMG-IV): sequencing the most valuable type-strain genomes for metagenomic binning, comparative biology and taxonomic classification.</title>
        <authorList>
            <person name="Goeker M."/>
        </authorList>
    </citation>
    <scope>NUCLEOTIDE SEQUENCE [LARGE SCALE GENOMIC DNA]</scope>
    <source>
        <strain evidence="14 15">DSM 103733</strain>
    </source>
</reference>
<evidence type="ECO:0000256" key="4">
    <source>
        <dbReference type="ARBA" id="ARBA00022490"/>
    </source>
</evidence>
<dbReference type="InterPro" id="IPR006847">
    <property type="entry name" value="IF2_N"/>
</dbReference>
<feature type="compositionally biased region" description="Low complexity" evidence="12">
    <location>
        <begin position="433"/>
        <end position="445"/>
    </location>
</feature>
<evidence type="ECO:0000259" key="13">
    <source>
        <dbReference type="PROSITE" id="PS51722"/>
    </source>
</evidence>
<dbReference type="PANTHER" id="PTHR43381:SF5">
    <property type="entry name" value="TR-TYPE G DOMAIN-CONTAINING PROTEIN"/>
    <property type="match status" value="1"/>
</dbReference>
<dbReference type="FunFam" id="3.40.50.300:FF:000019">
    <property type="entry name" value="Translation initiation factor IF-2"/>
    <property type="match status" value="1"/>
</dbReference>